<evidence type="ECO:0000256" key="1">
    <source>
        <dbReference type="ARBA" id="ARBA00001947"/>
    </source>
</evidence>
<gene>
    <name evidence="8" type="ORF">HGRIS_011356</name>
</gene>
<dbReference type="PANTHER" id="PTHR37016">
    <property type="match status" value="1"/>
</dbReference>
<feature type="signal peptide" evidence="7">
    <location>
        <begin position="1"/>
        <end position="16"/>
    </location>
</feature>
<dbReference type="PANTHER" id="PTHR37016:SF3">
    <property type="entry name" value="NEUTRAL PROTEASE 2-RELATED"/>
    <property type="match status" value="1"/>
</dbReference>
<evidence type="ECO:0000256" key="6">
    <source>
        <dbReference type="ARBA" id="ARBA00023049"/>
    </source>
</evidence>
<evidence type="ECO:0000256" key="4">
    <source>
        <dbReference type="ARBA" id="ARBA00022801"/>
    </source>
</evidence>
<dbReference type="SUPFAM" id="SSF55486">
    <property type="entry name" value="Metalloproteases ('zincins'), catalytic domain"/>
    <property type="match status" value="1"/>
</dbReference>
<keyword evidence="2" id="KW-0645">Protease</keyword>
<keyword evidence="4" id="KW-0378">Hydrolase</keyword>
<keyword evidence="7" id="KW-0732">Signal</keyword>
<keyword evidence="5" id="KW-0862">Zinc</keyword>
<dbReference type="Gene3D" id="2.60.40.2970">
    <property type="match status" value="1"/>
</dbReference>
<keyword evidence="3" id="KW-0479">Metal-binding</keyword>
<accession>A0ABR3JUZ2</accession>
<comment type="caution">
    <text evidence="8">The sequence shown here is derived from an EMBL/GenBank/DDBJ whole genome shotgun (WGS) entry which is preliminary data.</text>
</comment>
<keyword evidence="6" id="KW-0482">Metalloprotease</keyword>
<dbReference type="InterPro" id="IPR050414">
    <property type="entry name" value="Fungal_M35_metalloproteases"/>
</dbReference>
<proteinExistence type="predicted"/>
<organism evidence="8 9">
    <name type="scientific">Hohenbuehelia grisea</name>
    <dbReference type="NCBI Taxonomy" id="104357"/>
    <lineage>
        <taxon>Eukaryota</taxon>
        <taxon>Fungi</taxon>
        <taxon>Dikarya</taxon>
        <taxon>Basidiomycota</taxon>
        <taxon>Agaricomycotina</taxon>
        <taxon>Agaricomycetes</taxon>
        <taxon>Agaricomycetidae</taxon>
        <taxon>Agaricales</taxon>
        <taxon>Pleurotineae</taxon>
        <taxon>Pleurotaceae</taxon>
        <taxon>Hohenbuehelia</taxon>
    </lineage>
</organism>
<evidence type="ECO:0008006" key="10">
    <source>
        <dbReference type="Google" id="ProtNLM"/>
    </source>
</evidence>
<evidence type="ECO:0000256" key="3">
    <source>
        <dbReference type="ARBA" id="ARBA00022723"/>
    </source>
</evidence>
<evidence type="ECO:0000313" key="8">
    <source>
        <dbReference type="EMBL" id="KAL0959656.1"/>
    </source>
</evidence>
<name>A0ABR3JUZ2_9AGAR</name>
<protein>
    <recommendedName>
        <fullName evidence="10">Deuterolysin</fullName>
    </recommendedName>
</protein>
<evidence type="ECO:0000256" key="2">
    <source>
        <dbReference type="ARBA" id="ARBA00022670"/>
    </source>
</evidence>
<reference evidence="9" key="1">
    <citation type="submission" date="2024-06" db="EMBL/GenBank/DDBJ databases">
        <title>Multi-omics analyses provide insights into the biosynthesis of the anticancer antibiotic pleurotin in Hohenbuehelia grisea.</title>
        <authorList>
            <person name="Weaver J.A."/>
            <person name="Alberti F."/>
        </authorList>
    </citation>
    <scope>NUCLEOTIDE SEQUENCE [LARGE SCALE GENOMIC DNA]</scope>
    <source>
        <strain evidence="9">T-177</strain>
    </source>
</reference>
<evidence type="ECO:0000256" key="5">
    <source>
        <dbReference type="ARBA" id="ARBA00022833"/>
    </source>
</evidence>
<sequence>MNVLLLFYVIIPGLVGANISSKGLSVTISGPSAVLSANDLRFNAVIKNDGEDDIKLLKYGTILDNELHTQSFIVRKEGRNVKFKGVKPQLSLPLATDEAFTVIPAHQYINLTHNIGHLFDLESYGGGNYTFEAVSSFQVARLDIRSGADVRVEAQSNTVVTLVPGEHQGITEKLGVNNGCPDAHKSRIVEASFDEAKALAFLAMAIAHEPRFFSQVYISYFKQNNFQDVRQVYEKIMFGNRDAFSQPPTATLCSGTSADSTLTRGGSMLHEASTLDAASGCPLSRALSSSISGSNADNYVCYALAGYSDLEC</sequence>
<keyword evidence="9" id="KW-1185">Reference proteome</keyword>
<feature type="chain" id="PRO_5046779579" description="Deuterolysin" evidence="7">
    <location>
        <begin position="17"/>
        <end position="312"/>
    </location>
</feature>
<comment type="cofactor">
    <cofactor evidence="1">
        <name>Zn(2+)</name>
        <dbReference type="ChEBI" id="CHEBI:29105"/>
    </cofactor>
</comment>
<dbReference type="EMBL" id="JASNQZ010000002">
    <property type="protein sequence ID" value="KAL0959656.1"/>
    <property type="molecule type" value="Genomic_DNA"/>
</dbReference>
<evidence type="ECO:0000256" key="7">
    <source>
        <dbReference type="SAM" id="SignalP"/>
    </source>
</evidence>
<evidence type="ECO:0000313" key="9">
    <source>
        <dbReference type="Proteomes" id="UP001556367"/>
    </source>
</evidence>
<dbReference type="Proteomes" id="UP001556367">
    <property type="component" value="Unassembled WGS sequence"/>
</dbReference>